<proteinExistence type="predicted"/>
<evidence type="ECO:0000313" key="3">
    <source>
        <dbReference type="Proteomes" id="UP000306102"/>
    </source>
</evidence>
<protein>
    <submittedName>
        <fullName evidence="2">Uncharacterized protein</fullName>
    </submittedName>
</protein>
<dbReference type="AlphaFoldDB" id="A0A4S4CWL4"/>
<feature type="region of interest" description="Disordered" evidence="1">
    <location>
        <begin position="105"/>
        <end position="126"/>
    </location>
</feature>
<name>A0A4S4CWL4_CAMSN</name>
<evidence type="ECO:0000256" key="1">
    <source>
        <dbReference type="SAM" id="MobiDB-lite"/>
    </source>
</evidence>
<dbReference type="PANTHER" id="PTHR34663">
    <property type="entry name" value="OS06G0637400 PROTEIN"/>
    <property type="match status" value="1"/>
</dbReference>
<evidence type="ECO:0000313" key="2">
    <source>
        <dbReference type="EMBL" id="THF94270.1"/>
    </source>
</evidence>
<organism evidence="2 3">
    <name type="scientific">Camellia sinensis var. sinensis</name>
    <name type="common">China tea</name>
    <dbReference type="NCBI Taxonomy" id="542762"/>
    <lineage>
        <taxon>Eukaryota</taxon>
        <taxon>Viridiplantae</taxon>
        <taxon>Streptophyta</taxon>
        <taxon>Embryophyta</taxon>
        <taxon>Tracheophyta</taxon>
        <taxon>Spermatophyta</taxon>
        <taxon>Magnoliopsida</taxon>
        <taxon>eudicotyledons</taxon>
        <taxon>Gunneridae</taxon>
        <taxon>Pentapetalae</taxon>
        <taxon>asterids</taxon>
        <taxon>Ericales</taxon>
        <taxon>Theaceae</taxon>
        <taxon>Camellia</taxon>
    </lineage>
</organism>
<dbReference type="GO" id="GO:0050793">
    <property type="term" value="P:regulation of developmental process"/>
    <property type="evidence" value="ECO:0007669"/>
    <property type="project" value="InterPro"/>
</dbReference>
<accession>A0A4S4CWL4</accession>
<dbReference type="GO" id="GO:0045087">
    <property type="term" value="P:innate immune response"/>
    <property type="evidence" value="ECO:0007669"/>
    <property type="project" value="InterPro"/>
</dbReference>
<dbReference type="InterPro" id="IPR044700">
    <property type="entry name" value="PIP2/PIPL1"/>
</dbReference>
<keyword evidence="3" id="KW-1185">Reference proteome</keyword>
<dbReference type="PANTHER" id="PTHR34663:SF21">
    <property type="entry name" value="PROTEIN, PUTATIVE-RELATED"/>
    <property type="match status" value="1"/>
</dbReference>
<gene>
    <name evidence="2" type="ORF">TEA_023421</name>
</gene>
<dbReference type="Proteomes" id="UP000306102">
    <property type="component" value="Unassembled WGS sequence"/>
</dbReference>
<feature type="region of interest" description="Disordered" evidence="1">
    <location>
        <begin position="30"/>
        <end position="69"/>
    </location>
</feature>
<dbReference type="EMBL" id="SDRB02013734">
    <property type="protein sequence ID" value="THF94270.1"/>
    <property type="molecule type" value="Genomic_DNA"/>
</dbReference>
<comment type="caution">
    <text evidence="2">The sequence shown here is derived from an EMBL/GenBank/DDBJ whole genome shotgun (WGS) entry which is preliminary data.</text>
</comment>
<sequence length="126" mass="13346">MICLPHSLSSLCSRLLRLWSPPPPPGHRRLLFRRLSRPPPPSAPSPLASPSLCHEARPLNGLGQGSSREGEGFFSAWPLAAAVMKNAGPSSGDGNIRYEDLQTLGGIKNSGPSPGEGHGYVHGNHL</sequence>
<reference evidence="2 3" key="1">
    <citation type="journal article" date="2018" name="Proc. Natl. Acad. Sci. U.S.A.">
        <title>Draft genome sequence of Camellia sinensis var. sinensis provides insights into the evolution of the tea genome and tea quality.</title>
        <authorList>
            <person name="Wei C."/>
            <person name="Yang H."/>
            <person name="Wang S."/>
            <person name="Zhao J."/>
            <person name="Liu C."/>
            <person name="Gao L."/>
            <person name="Xia E."/>
            <person name="Lu Y."/>
            <person name="Tai Y."/>
            <person name="She G."/>
            <person name="Sun J."/>
            <person name="Cao H."/>
            <person name="Tong W."/>
            <person name="Gao Q."/>
            <person name="Li Y."/>
            <person name="Deng W."/>
            <person name="Jiang X."/>
            <person name="Wang W."/>
            <person name="Chen Q."/>
            <person name="Zhang S."/>
            <person name="Li H."/>
            <person name="Wu J."/>
            <person name="Wang P."/>
            <person name="Li P."/>
            <person name="Shi C."/>
            <person name="Zheng F."/>
            <person name="Jian J."/>
            <person name="Huang B."/>
            <person name="Shan D."/>
            <person name="Shi M."/>
            <person name="Fang C."/>
            <person name="Yue Y."/>
            <person name="Li F."/>
            <person name="Li D."/>
            <person name="Wei S."/>
            <person name="Han B."/>
            <person name="Jiang C."/>
            <person name="Yin Y."/>
            <person name="Xia T."/>
            <person name="Zhang Z."/>
            <person name="Bennetzen J.L."/>
            <person name="Zhao S."/>
            <person name="Wan X."/>
        </authorList>
    </citation>
    <scope>NUCLEOTIDE SEQUENCE [LARGE SCALE GENOMIC DNA]</scope>
    <source>
        <strain evidence="3">cv. Shuchazao</strain>
        <tissue evidence="2">Leaf</tissue>
    </source>
</reference>